<proteinExistence type="predicted"/>
<protein>
    <submittedName>
        <fullName evidence="1">Uncharacterized protein</fullName>
    </submittedName>
</protein>
<evidence type="ECO:0000313" key="1">
    <source>
        <dbReference type="EMBL" id="CAF0696328.1"/>
    </source>
</evidence>
<organism evidence="1 2">
    <name type="scientific">Candidatus Methylacidithermus pantelleriae</name>
    <dbReference type="NCBI Taxonomy" id="2744239"/>
    <lineage>
        <taxon>Bacteria</taxon>
        <taxon>Pseudomonadati</taxon>
        <taxon>Verrucomicrobiota</taxon>
        <taxon>Methylacidiphilae</taxon>
        <taxon>Methylacidiphilales</taxon>
        <taxon>Methylacidiphilaceae</taxon>
        <taxon>Candidatus Methylacidithermus</taxon>
    </lineage>
</organism>
<evidence type="ECO:0000313" key="2">
    <source>
        <dbReference type="Proteomes" id="UP000663859"/>
    </source>
</evidence>
<dbReference type="EMBL" id="CAJNOB010000012">
    <property type="protein sequence ID" value="CAF0696328.1"/>
    <property type="molecule type" value="Genomic_DNA"/>
</dbReference>
<keyword evidence="2" id="KW-1185">Reference proteome</keyword>
<gene>
    <name evidence="1" type="ORF">MPNT_20191</name>
</gene>
<dbReference type="RefSeq" id="WP_174581989.1">
    <property type="nucleotide sequence ID" value="NZ_CAJNOB010000012.1"/>
</dbReference>
<comment type="caution">
    <text evidence="1">The sequence shown here is derived from an EMBL/GenBank/DDBJ whole genome shotgun (WGS) entry which is preliminary data.</text>
</comment>
<sequence length="152" mass="17181">MPISLSPEEQEFLKEELTFLYSHVSHEGMKSSYRKLLEWAHRGEVPDEYLEPLGKTLETGLETGRIRRVYSPEGERIALGLFSRTPLGRALEENLRTVNQALSFLQGHTIERLTFSLRGPGSFVASLQTDRALLSLSFDRHGPRIQSLEVGA</sequence>
<dbReference type="AlphaFoldDB" id="A0A8J2BJB2"/>
<name>A0A8J2BJB2_9BACT</name>
<reference evidence="1" key="1">
    <citation type="submission" date="2021-02" db="EMBL/GenBank/DDBJ databases">
        <authorList>
            <person name="Cremers G."/>
            <person name="Picone N."/>
        </authorList>
    </citation>
    <scope>NUCLEOTIDE SEQUENCE</scope>
    <source>
        <strain evidence="1">PQ17</strain>
    </source>
</reference>
<accession>A0A8J2BJB2</accession>
<dbReference type="Proteomes" id="UP000663859">
    <property type="component" value="Unassembled WGS sequence"/>
</dbReference>